<feature type="domain" description="CobB/CobQ-like glutamine amidotransferase" evidence="11">
    <location>
        <begin position="271"/>
        <end position="428"/>
    </location>
</feature>
<name>A0A4P2QGG2_SORCE</name>
<dbReference type="NCBIfam" id="NF002204">
    <property type="entry name" value="PRK01077.1"/>
    <property type="match status" value="1"/>
</dbReference>
<dbReference type="SUPFAM" id="SSF52540">
    <property type="entry name" value="P-loop containing nucleoside triphosphate hydrolases"/>
    <property type="match status" value="1"/>
</dbReference>
<keyword evidence="4 8" id="KW-0547">Nucleotide-binding</keyword>
<dbReference type="PROSITE" id="PS51274">
    <property type="entry name" value="GATASE_COBBQ"/>
    <property type="match status" value="1"/>
</dbReference>
<gene>
    <name evidence="8 12" type="primary">cbiA</name>
    <name evidence="12" type="ORF">SOCE836_004630</name>
</gene>
<dbReference type="NCBIfam" id="TIGR00379">
    <property type="entry name" value="cobB"/>
    <property type="match status" value="1"/>
</dbReference>
<dbReference type="CDD" id="cd03130">
    <property type="entry name" value="GATase1_CobB"/>
    <property type="match status" value="1"/>
</dbReference>
<dbReference type="PANTHER" id="PTHR43873">
    <property type="entry name" value="COBYRINATE A,C-DIAMIDE SYNTHASE"/>
    <property type="match status" value="1"/>
</dbReference>
<evidence type="ECO:0000256" key="3">
    <source>
        <dbReference type="ARBA" id="ARBA00022598"/>
    </source>
</evidence>
<comment type="function">
    <text evidence="8">Catalyzes the ATP-dependent amidation of the two carboxylate groups at positions a and c of cobyrinate, using either L-glutamine or ammonia as the nitrogen source.</text>
</comment>
<comment type="domain">
    <text evidence="8">Comprises of two domains. The C-terminal domain contains the binding site for glutamine and catalyzes the hydrolysis of this substrate to glutamate and ammonia. The N-terminal domain is anticipated to bind ATP and cobyrinate and catalyzes the ultimate synthesis of the diamide product. The ammonia produced via the glutaminase domain is probably translocated to the adjacent domain via a molecular tunnel, where it reacts with an activated intermediate.</text>
</comment>
<dbReference type="GO" id="GO:0009236">
    <property type="term" value="P:cobalamin biosynthetic process"/>
    <property type="evidence" value="ECO:0007669"/>
    <property type="project" value="UniProtKB-UniRule"/>
</dbReference>
<evidence type="ECO:0000259" key="10">
    <source>
        <dbReference type="Pfam" id="PF01656"/>
    </source>
</evidence>
<keyword evidence="3 8" id="KW-0436">Ligase</keyword>
<dbReference type="CDD" id="cd05388">
    <property type="entry name" value="CobB_N"/>
    <property type="match status" value="1"/>
</dbReference>
<dbReference type="RefSeq" id="WP_129572752.1">
    <property type="nucleotide sequence ID" value="NZ_CP012672.1"/>
</dbReference>
<keyword evidence="2 8" id="KW-0169">Cobalamin biosynthesis</keyword>
<sequence>MSPAIPRLVIAGTASGVGKTTATVAIARALRARGLRVALFKCGPDYLDPTYHGRAVGGTSHNLDGWMMGRDAVLSTFAAEAAGADVALLEGVMGLFDGASPTGEEGSTAEIAKWLEAPVALVVDASGMARSVAALVQGFAGFDPALRVAAVVCNQVGSRGHLDILRQAQAQRSPPVIGGLPRDEAQRFPERHLGLRTADEAAIPEERFDRWGALAEAWIGLDALLEIARGAPALPAASEAKAAQAAPAASDATAAPAGAGATAEAAPRRARIGVAFDEAFHFYYADNLRRLEAAGAELVRFSPIRDARLPDVDALYLGGGYPEAHAERLTENAALRAEIRAFAGRGGPIYAECGGLMYLTEAIRTLDGRAHPMVGLVPAEAVMCEKLQALGYVEVETQARTILGGAGLRFRGHQFRYSELRLAAHASPPPSPAAQAPSPAAQAPSPAAQAPLPIEHAYSVRRRRGGQVAREGYRAQNVLASYVHAHWASNPLVPEGLVASAAAHRKERAR</sequence>
<dbReference type="InterPro" id="IPR004484">
    <property type="entry name" value="CbiA/CobB_synth"/>
</dbReference>
<dbReference type="GO" id="GO:0042242">
    <property type="term" value="F:cobyrinic acid a,c-diamide synthase activity"/>
    <property type="evidence" value="ECO:0007669"/>
    <property type="project" value="UniProtKB-UniRule"/>
</dbReference>
<evidence type="ECO:0000256" key="9">
    <source>
        <dbReference type="SAM" id="MobiDB-lite"/>
    </source>
</evidence>
<evidence type="ECO:0000256" key="1">
    <source>
        <dbReference type="ARBA" id="ARBA00001946"/>
    </source>
</evidence>
<dbReference type="Pfam" id="PF07685">
    <property type="entry name" value="GATase_3"/>
    <property type="match status" value="1"/>
</dbReference>
<feature type="site" description="Increases nucleophilicity of active site Cys" evidence="8">
    <location>
        <position position="484"/>
    </location>
</feature>
<comment type="pathway">
    <text evidence="8">Cofactor biosynthesis; adenosylcobalamin biosynthesis; cob(II)yrinate a,c-diamide from sirohydrochlorin (anaerobic route): step 10/10.</text>
</comment>
<dbReference type="AlphaFoldDB" id="A0A4P2QGG2"/>
<dbReference type="InterPro" id="IPR011698">
    <property type="entry name" value="GATase_3"/>
</dbReference>
<feature type="domain" description="CobQ/CobB/MinD/ParA nucleotide binding" evidence="10">
    <location>
        <begin position="8"/>
        <end position="192"/>
    </location>
</feature>
<dbReference type="HAMAP" id="MF_00027">
    <property type="entry name" value="CobB_CbiA"/>
    <property type="match status" value="1"/>
</dbReference>
<evidence type="ECO:0000313" key="12">
    <source>
        <dbReference type="EMBL" id="AUX28393.1"/>
    </source>
</evidence>
<evidence type="ECO:0000256" key="2">
    <source>
        <dbReference type="ARBA" id="ARBA00022573"/>
    </source>
</evidence>
<dbReference type="GO" id="GO:0005524">
    <property type="term" value="F:ATP binding"/>
    <property type="evidence" value="ECO:0007669"/>
    <property type="project" value="UniProtKB-UniRule"/>
</dbReference>
<dbReference type="UniPathway" id="UPA00148">
    <property type="reaction ID" value="UER00231"/>
</dbReference>
<organism evidence="12 13">
    <name type="scientific">Sorangium cellulosum</name>
    <name type="common">Polyangium cellulosum</name>
    <dbReference type="NCBI Taxonomy" id="56"/>
    <lineage>
        <taxon>Bacteria</taxon>
        <taxon>Pseudomonadati</taxon>
        <taxon>Myxococcota</taxon>
        <taxon>Polyangia</taxon>
        <taxon>Polyangiales</taxon>
        <taxon>Polyangiaceae</taxon>
        <taxon>Sorangium</taxon>
    </lineage>
</organism>
<dbReference type="InterPro" id="IPR002586">
    <property type="entry name" value="CobQ/CobB/MinD/ParA_Nub-bd_dom"/>
</dbReference>
<feature type="compositionally biased region" description="Low complexity" evidence="9">
    <location>
        <begin position="433"/>
        <end position="451"/>
    </location>
</feature>
<comment type="cofactor">
    <cofactor evidence="1 8">
        <name>Mg(2+)</name>
        <dbReference type="ChEBI" id="CHEBI:18420"/>
    </cofactor>
</comment>
<evidence type="ECO:0000256" key="8">
    <source>
        <dbReference type="HAMAP-Rule" id="MF_00027"/>
    </source>
</evidence>
<dbReference type="InterPro" id="IPR029062">
    <property type="entry name" value="Class_I_gatase-like"/>
</dbReference>
<keyword evidence="6 8" id="KW-0460">Magnesium</keyword>
<evidence type="ECO:0000256" key="5">
    <source>
        <dbReference type="ARBA" id="ARBA00022840"/>
    </source>
</evidence>
<dbReference type="Gene3D" id="3.40.50.880">
    <property type="match status" value="1"/>
</dbReference>
<dbReference type="Pfam" id="PF01656">
    <property type="entry name" value="CbiA"/>
    <property type="match status" value="1"/>
</dbReference>
<comment type="miscellaneous">
    <text evidence="8">The a and c carboxylates of cobyrinate are activated for nucleophilic attack via formation of a phosphorylated intermediate by ATP. CbiA catalyzes first the amidation of the c-carboxylate, and then that of the a-carboxylate.</text>
</comment>
<evidence type="ECO:0000259" key="11">
    <source>
        <dbReference type="Pfam" id="PF07685"/>
    </source>
</evidence>
<feature type="active site" description="Nucleophile" evidence="8">
    <location>
        <position position="353"/>
    </location>
</feature>
<protein>
    <recommendedName>
        <fullName evidence="8">Cobyrinate a,c-diamide synthase</fullName>
        <ecNumber evidence="8">6.3.5.11</ecNumber>
    </recommendedName>
    <alternativeName>
        <fullName evidence="8">Cobyrinic acid a,c-diamide synthetase</fullName>
    </alternativeName>
</protein>
<dbReference type="SUPFAM" id="SSF52317">
    <property type="entry name" value="Class I glutamine amidotransferase-like"/>
    <property type="match status" value="1"/>
</dbReference>
<feature type="region of interest" description="Disordered" evidence="9">
    <location>
        <begin position="426"/>
        <end position="454"/>
    </location>
</feature>
<dbReference type="Gene3D" id="3.40.50.300">
    <property type="entry name" value="P-loop containing nucleotide triphosphate hydrolases"/>
    <property type="match status" value="2"/>
</dbReference>
<dbReference type="InterPro" id="IPR027417">
    <property type="entry name" value="P-loop_NTPase"/>
</dbReference>
<keyword evidence="7 8" id="KW-0315">Glutamine amidotransferase</keyword>
<dbReference type="PANTHER" id="PTHR43873:SF1">
    <property type="entry name" value="COBYRINATE A,C-DIAMIDE SYNTHASE"/>
    <property type="match status" value="1"/>
</dbReference>
<evidence type="ECO:0000256" key="7">
    <source>
        <dbReference type="ARBA" id="ARBA00022962"/>
    </source>
</evidence>
<dbReference type="Proteomes" id="UP000295497">
    <property type="component" value="Chromosome"/>
</dbReference>
<reference evidence="12 13" key="1">
    <citation type="submission" date="2015-09" db="EMBL/GenBank/DDBJ databases">
        <title>Sorangium comparison.</title>
        <authorList>
            <person name="Zaburannyi N."/>
            <person name="Bunk B."/>
            <person name="Overmann J."/>
            <person name="Mueller R."/>
        </authorList>
    </citation>
    <scope>NUCLEOTIDE SEQUENCE [LARGE SCALE GENOMIC DNA]</scope>
    <source>
        <strain evidence="12 13">So ce836</strain>
    </source>
</reference>
<dbReference type="EC" id="6.3.5.11" evidence="8"/>
<comment type="similarity">
    <text evidence="8">Belongs to the CobB/CbiA family.</text>
</comment>
<evidence type="ECO:0000313" key="13">
    <source>
        <dbReference type="Proteomes" id="UP000295497"/>
    </source>
</evidence>
<proteinExistence type="inferred from homology"/>
<evidence type="ECO:0000256" key="4">
    <source>
        <dbReference type="ARBA" id="ARBA00022741"/>
    </source>
</evidence>
<accession>A0A4P2QGG2</accession>
<evidence type="ECO:0000256" key="6">
    <source>
        <dbReference type="ARBA" id="ARBA00022842"/>
    </source>
</evidence>
<comment type="catalytic activity">
    <reaction evidence="8">
        <text>cob(II)yrinate + 2 L-glutamine + 2 ATP + 2 H2O = cob(II)yrinate a,c diamide + 2 L-glutamate + 2 ADP + 2 phosphate + 2 H(+)</text>
        <dbReference type="Rhea" id="RHEA:26289"/>
        <dbReference type="ChEBI" id="CHEBI:15377"/>
        <dbReference type="ChEBI" id="CHEBI:15378"/>
        <dbReference type="ChEBI" id="CHEBI:29985"/>
        <dbReference type="ChEBI" id="CHEBI:30616"/>
        <dbReference type="ChEBI" id="CHEBI:43474"/>
        <dbReference type="ChEBI" id="CHEBI:58359"/>
        <dbReference type="ChEBI" id="CHEBI:58537"/>
        <dbReference type="ChEBI" id="CHEBI:58894"/>
        <dbReference type="ChEBI" id="CHEBI:456216"/>
        <dbReference type="EC" id="6.3.5.11"/>
    </reaction>
</comment>
<dbReference type="EMBL" id="CP012672">
    <property type="protein sequence ID" value="AUX28393.1"/>
    <property type="molecule type" value="Genomic_DNA"/>
</dbReference>
<keyword evidence="5 8" id="KW-0067">ATP-binding</keyword>